<protein>
    <recommendedName>
        <fullName evidence="1">DUF1266 domain-containing protein</fullName>
    </recommendedName>
</protein>
<keyword evidence="3" id="KW-1185">Reference proteome</keyword>
<evidence type="ECO:0000313" key="3">
    <source>
        <dbReference type="Proteomes" id="UP000615455"/>
    </source>
</evidence>
<evidence type="ECO:0000313" key="2">
    <source>
        <dbReference type="EMBL" id="GFZ90402.1"/>
    </source>
</evidence>
<reference evidence="3" key="1">
    <citation type="journal article" date="2019" name="Int. J. Syst. Evol. Microbiol.">
        <title>The Global Catalogue of Microorganisms (GCM) 10K type strain sequencing project: providing services to taxonomists for standard genome sequencing and annotation.</title>
        <authorList>
            <consortium name="The Broad Institute Genomics Platform"/>
            <consortium name="The Broad Institute Genome Sequencing Center for Infectious Disease"/>
            <person name="Wu L."/>
            <person name="Ma J."/>
        </authorList>
    </citation>
    <scope>NUCLEOTIDE SEQUENCE [LARGE SCALE GENOMIC DNA]</scope>
    <source>
        <strain evidence="3">CGMCC 1.15043</strain>
    </source>
</reference>
<dbReference type="Pfam" id="PF06889">
    <property type="entry name" value="DUF1266"/>
    <property type="match status" value="1"/>
</dbReference>
<organism evidence="2 3">
    <name type="scientific">Paenibacillus marchantiophytorum</name>
    <dbReference type="NCBI Taxonomy" id="1619310"/>
    <lineage>
        <taxon>Bacteria</taxon>
        <taxon>Bacillati</taxon>
        <taxon>Bacillota</taxon>
        <taxon>Bacilli</taxon>
        <taxon>Bacillales</taxon>
        <taxon>Paenibacillaceae</taxon>
        <taxon>Paenibacillus</taxon>
    </lineage>
</organism>
<feature type="domain" description="DUF1266" evidence="1">
    <location>
        <begin position="50"/>
        <end position="213"/>
    </location>
</feature>
<accession>A0ABQ1EX05</accession>
<proteinExistence type="predicted"/>
<evidence type="ECO:0000259" key="1">
    <source>
        <dbReference type="Pfam" id="PF06889"/>
    </source>
</evidence>
<dbReference type="RefSeq" id="WP_189014474.1">
    <property type="nucleotide sequence ID" value="NZ_BMHE01000022.1"/>
</dbReference>
<gene>
    <name evidence="2" type="ORF">GCM10008018_40860</name>
</gene>
<dbReference type="InterPro" id="IPR009677">
    <property type="entry name" value="DUF1266"/>
</dbReference>
<name>A0ABQ1EX05_9BACL</name>
<sequence>MDYYNFEARQQLTLYIHALSSFCLKGHNPYPFAKNMRQIYENKSRLRQLLYKWEIDDAEMLKVKLDWYFQTGHRKEFRDSSMLLSGLSISERAEYIQSLPDGDPRRAKLIVSNHYLTRLPVEGIAAYDHSWCVYACCAGYELGYLTEEDKWRMVTVSVRDVRKSYSSWKDYAIGYAAGADFTEPSSSFEYVNKNQNFLIKLLIAPDSPLRQISLSY</sequence>
<dbReference type="Proteomes" id="UP000615455">
    <property type="component" value="Unassembled WGS sequence"/>
</dbReference>
<comment type="caution">
    <text evidence="2">The sequence shown here is derived from an EMBL/GenBank/DDBJ whole genome shotgun (WGS) entry which is preliminary data.</text>
</comment>
<dbReference type="EMBL" id="BMHE01000022">
    <property type="protein sequence ID" value="GFZ90402.1"/>
    <property type="molecule type" value="Genomic_DNA"/>
</dbReference>